<evidence type="ECO:0000313" key="1">
    <source>
        <dbReference type="EMBL" id="MCU6797248.1"/>
    </source>
</evidence>
<name>A0ABT2URF8_9BACL</name>
<reference evidence="1 2" key="1">
    <citation type="submission" date="2022-09" db="EMBL/GenBank/DDBJ databases">
        <authorList>
            <person name="Han X.L."/>
            <person name="Wang Q."/>
            <person name="Lu T."/>
        </authorList>
    </citation>
    <scope>NUCLEOTIDE SEQUENCE [LARGE SCALE GENOMIC DNA]</scope>
    <source>
        <strain evidence="1 2">WQ 127069</strain>
    </source>
</reference>
<dbReference type="Proteomes" id="UP001652445">
    <property type="component" value="Unassembled WGS sequence"/>
</dbReference>
<dbReference type="RefSeq" id="WP_262688059.1">
    <property type="nucleotide sequence ID" value="NZ_JAOQIO010000115.1"/>
</dbReference>
<evidence type="ECO:0008006" key="3">
    <source>
        <dbReference type="Google" id="ProtNLM"/>
    </source>
</evidence>
<keyword evidence="2" id="KW-1185">Reference proteome</keyword>
<comment type="caution">
    <text evidence="1">The sequence shown here is derived from an EMBL/GenBank/DDBJ whole genome shotgun (WGS) entry which is preliminary data.</text>
</comment>
<accession>A0ABT2URF8</accession>
<evidence type="ECO:0000313" key="2">
    <source>
        <dbReference type="Proteomes" id="UP001652445"/>
    </source>
</evidence>
<organism evidence="1 2">
    <name type="scientific">Paenibacillus baimaensis</name>
    <dbReference type="NCBI Taxonomy" id="2982185"/>
    <lineage>
        <taxon>Bacteria</taxon>
        <taxon>Bacillati</taxon>
        <taxon>Bacillota</taxon>
        <taxon>Bacilli</taxon>
        <taxon>Bacillales</taxon>
        <taxon>Paenibacillaceae</taxon>
        <taxon>Paenibacillus</taxon>
    </lineage>
</organism>
<proteinExistence type="predicted"/>
<protein>
    <recommendedName>
        <fullName evidence="3">Phosphatase</fullName>
    </recommendedName>
</protein>
<sequence>MKLLVKLLSIVFAVGIILTLGMQAQGGPILANPYKANHQQFERFHEPVLVVNSESNRTAQANR</sequence>
<gene>
    <name evidence="1" type="ORF">OB236_34480</name>
</gene>
<dbReference type="EMBL" id="JAOQIO010000115">
    <property type="protein sequence ID" value="MCU6797248.1"/>
    <property type="molecule type" value="Genomic_DNA"/>
</dbReference>